<evidence type="ECO:0000313" key="4">
    <source>
        <dbReference type="Proteomes" id="UP000295764"/>
    </source>
</evidence>
<comment type="caution">
    <text evidence="3">The sequence shown here is derived from an EMBL/GenBank/DDBJ whole genome shotgun (WGS) entry which is preliminary data.</text>
</comment>
<keyword evidence="1" id="KW-0809">Transit peptide</keyword>
<dbReference type="Proteomes" id="UP000295764">
    <property type="component" value="Unassembled WGS sequence"/>
</dbReference>
<dbReference type="STRING" id="2035.RU06_10105"/>
<dbReference type="InterPro" id="IPR045179">
    <property type="entry name" value="YgfZ/GcvT"/>
</dbReference>
<dbReference type="PANTHER" id="PTHR22602:SF0">
    <property type="entry name" value="TRANSFERASE CAF17, MITOCHONDRIAL-RELATED"/>
    <property type="match status" value="1"/>
</dbReference>
<reference evidence="3 4" key="1">
    <citation type="submission" date="2019-03" db="EMBL/GenBank/DDBJ databases">
        <title>Genomic analyses of the natural microbiome of Caenorhabditis elegans.</title>
        <authorList>
            <person name="Samuel B."/>
        </authorList>
    </citation>
    <scope>NUCLEOTIDE SEQUENCE [LARGE SCALE GENOMIC DNA]</scope>
    <source>
        <strain evidence="3 4">JUb65</strain>
    </source>
</reference>
<evidence type="ECO:0000313" key="3">
    <source>
        <dbReference type="EMBL" id="TDN45137.1"/>
    </source>
</evidence>
<gene>
    <name evidence="3" type="ORF">EDF64_10359</name>
</gene>
<dbReference type="InterPro" id="IPR057460">
    <property type="entry name" value="CAF17_C"/>
</dbReference>
<dbReference type="OrthoDB" id="9796287at2"/>
<protein>
    <recommendedName>
        <fullName evidence="2">CAF17 C-terminal domain-containing protein</fullName>
    </recommendedName>
</protein>
<dbReference type="RefSeq" id="WP_133519002.1">
    <property type="nucleotide sequence ID" value="NZ_SNVW01000003.1"/>
</dbReference>
<dbReference type="AlphaFoldDB" id="A0A4R6DK69"/>
<feature type="domain" description="CAF17 C-terminal" evidence="2">
    <location>
        <begin position="270"/>
        <end position="344"/>
    </location>
</feature>
<accession>A0A4R6DK69</accession>
<dbReference type="Gene3D" id="3.30.1360.120">
    <property type="entry name" value="Probable tRNA modification gtpase trme, domain 1"/>
    <property type="match status" value="1"/>
</dbReference>
<dbReference type="InterPro" id="IPR017703">
    <property type="entry name" value="YgfZ/GCV_T_CS"/>
</dbReference>
<dbReference type="Pfam" id="PF25455">
    <property type="entry name" value="Beta-barrel_CAF17_C"/>
    <property type="match status" value="1"/>
</dbReference>
<dbReference type="SUPFAM" id="SSF103025">
    <property type="entry name" value="Folate-binding domain"/>
    <property type="match status" value="1"/>
</dbReference>
<proteinExistence type="predicted"/>
<evidence type="ECO:0000259" key="2">
    <source>
        <dbReference type="Pfam" id="PF25455"/>
    </source>
</evidence>
<dbReference type="GO" id="GO:0016226">
    <property type="term" value="P:iron-sulfur cluster assembly"/>
    <property type="evidence" value="ECO:0007669"/>
    <property type="project" value="TreeGrafter"/>
</dbReference>
<dbReference type="EMBL" id="SNVW01000003">
    <property type="protein sequence ID" value="TDN45137.1"/>
    <property type="molecule type" value="Genomic_DNA"/>
</dbReference>
<dbReference type="PANTHER" id="PTHR22602">
    <property type="entry name" value="TRANSFERASE CAF17, MITOCHONDRIAL-RELATED"/>
    <property type="match status" value="1"/>
</dbReference>
<evidence type="ECO:0000256" key="1">
    <source>
        <dbReference type="ARBA" id="ARBA00022946"/>
    </source>
</evidence>
<dbReference type="InterPro" id="IPR027266">
    <property type="entry name" value="TrmE/GcvT-like"/>
</dbReference>
<organism evidence="3 4">
    <name type="scientific">Curtobacterium flaccumfaciens</name>
    <dbReference type="NCBI Taxonomy" id="2035"/>
    <lineage>
        <taxon>Bacteria</taxon>
        <taxon>Bacillati</taxon>
        <taxon>Actinomycetota</taxon>
        <taxon>Actinomycetes</taxon>
        <taxon>Micrococcales</taxon>
        <taxon>Microbacteriaceae</taxon>
        <taxon>Curtobacterium</taxon>
    </lineage>
</organism>
<sequence length="367" mass="38457">MASTAAFASRAGFVAASEATAAPAAHFGNPLGEQRLLARGRAVVELGLGVVTVSGPDRLSWLNSITSQLLLGLEPGVSTETLVLDQSGRVEHAARVVDDGSVAWLLTEAADAAPLAAWLSSMRFMLRVEVTDRSAELATIGWFGSSAPFAAVELPDTPLAEWVDPWSSVTPGGWGYADLEAHPGSDWTLRIAVVTPGTASAIAASDEPAAGLLAYEALRIAAWRPALSDVDERTIPHELDWLRSAVHLSKGCYRGQETVAKVHNLGHPPRRVVMLHLDGSDAVLPAPGTPVVLDEKEVGRLAASAVHHELGPIGLAIVKRSLDRAATLTLTADDVVVTATQETIVPPEAGATANVPRLPRLGAVKRG</sequence>
<dbReference type="NCBIfam" id="TIGR03317">
    <property type="entry name" value="ygfZ_signature"/>
    <property type="match status" value="1"/>
</dbReference>
<name>A0A4R6DK69_9MICO</name>